<dbReference type="Proteomes" id="UP000425960">
    <property type="component" value="Chromosome"/>
</dbReference>
<dbReference type="Pfam" id="PF00724">
    <property type="entry name" value="Oxidored_FMN"/>
    <property type="match status" value="1"/>
</dbReference>
<accession>A0A5K7ZJM0</accession>
<evidence type="ECO:0000259" key="3">
    <source>
        <dbReference type="Pfam" id="PF00724"/>
    </source>
</evidence>
<name>A0A5K7ZJM0_9BACT</name>
<dbReference type="CDD" id="cd02803">
    <property type="entry name" value="OYE_like_FMN_family"/>
    <property type="match status" value="1"/>
</dbReference>
<dbReference type="AlphaFoldDB" id="A0A5K7ZJM0"/>
<dbReference type="GO" id="GO:0010181">
    <property type="term" value="F:FMN binding"/>
    <property type="evidence" value="ECO:0007669"/>
    <property type="project" value="InterPro"/>
</dbReference>
<dbReference type="KEGG" id="dov:DSCO28_16470"/>
<proteinExistence type="predicted"/>
<protein>
    <submittedName>
        <fullName evidence="4">NADH-dependent flavin oxidoreductase</fullName>
    </submittedName>
</protein>
<keyword evidence="2" id="KW-0560">Oxidoreductase</keyword>
<dbReference type="PANTHER" id="PTHR43656">
    <property type="entry name" value="BINDING OXIDOREDUCTASE, PUTATIVE (AFU_ORTHOLOGUE AFUA_2G08260)-RELATED"/>
    <property type="match status" value="1"/>
</dbReference>
<dbReference type="InterPro" id="IPR013785">
    <property type="entry name" value="Aldolase_TIM"/>
</dbReference>
<evidence type="ECO:0000313" key="5">
    <source>
        <dbReference type="Proteomes" id="UP000425960"/>
    </source>
</evidence>
<reference evidence="4 5" key="1">
    <citation type="submission" date="2019-11" db="EMBL/GenBank/DDBJ databases">
        <title>Comparative genomics of hydrocarbon-degrading Desulfosarcina strains.</title>
        <authorList>
            <person name="Watanabe M."/>
            <person name="Kojima H."/>
            <person name="Fukui M."/>
        </authorList>
    </citation>
    <scope>NUCLEOTIDE SEQUENCE [LARGE SCALE GENOMIC DNA]</scope>
    <source>
        <strain evidence="4 5">28bB2T</strain>
    </source>
</reference>
<evidence type="ECO:0000256" key="1">
    <source>
        <dbReference type="ARBA" id="ARBA00022630"/>
    </source>
</evidence>
<dbReference type="InterPro" id="IPR051799">
    <property type="entry name" value="NADH_flavin_oxidoreductase"/>
</dbReference>
<evidence type="ECO:0000313" key="4">
    <source>
        <dbReference type="EMBL" id="BBO81081.1"/>
    </source>
</evidence>
<dbReference type="EMBL" id="AP021876">
    <property type="protein sequence ID" value="BBO81081.1"/>
    <property type="molecule type" value="Genomic_DNA"/>
</dbReference>
<sequence length="319" mass="34919">MIITGHAFVRRDGQAAPWQLAIDSDHLIDDLRKMTDAVHHAGGKIFMQLSHAGNRADTDLTGVEAIGPSVQRNAKGIECRAMSDGDIEEIIESFGKGAVRAKWAGFDGVQIHAGHGYLLSQFLSPLHNLRNDHHGGKIENRARIVLDVYHSIRNDTGDAFPVIIKINSQDHAIGEFGVNDMLDLATLLQAAGIDAIELSGDRHHLNRSISTSEVMASTGKEVYYARQAKSYKEKISTPLILVGGIRSFHIAKQIVNDGVADYVSLCRPLIREPALINRWESGDTRKAACISDNRCIKPALQGSGLYCVAEKKKEINLVT</sequence>
<feature type="domain" description="NADH:flavin oxidoreductase/NADH oxidase N-terminal" evidence="3">
    <location>
        <begin position="1"/>
        <end position="282"/>
    </location>
</feature>
<evidence type="ECO:0000256" key="2">
    <source>
        <dbReference type="ARBA" id="ARBA00023002"/>
    </source>
</evidence>
<dbReference type="PANTHER" id="PTHR43656:SF2">
    <property type="entry name" value="BINDING OXIDOREDUCTASE, PUTATIVE (AFU_ORTHOLOGUE AFUA_2G08260)-RELATED"/>
    <property type="match status" value="1"/>
</dbReference>
<dbReference type="Gene3D" id="3.20.20.70">
    <property type="entry name" value="Aldolase class I"/>
    <property type="match status" value="1"/>
</dbReference>
<organism evidence="4 5">
    <name type="scientific">Desulfosarcina ovata subsp. sediminis</name>
    <dbReference type="NCBI Taxonomy" id="885957"/>
    <lineage>
        <taxon>Bacteria</taxon>
        <taxon>Pseudomonadati</taxon>
        <taxon>Thermodesulfobacteriota</taxon>
        <taxon>Desulfobacteria</taxon>
        <taxon>Desulfobacterales</taxon>
        <taxon>Desulfosarcinaceae</taxon>
        <taxon>Desulfosarcina</taxon>
    </lineage>
</organism>
<dbReference type="InterPro" id="IPR001155">
    <property type="entry name" value="OxRdtase_FMN_N"/>
</dbReference>
<dbReference type="SUPFAM" id="SSF51395">
    <property type="entry name" value="FMN-linked oxidoreductases"/>
    <property type="match status" value="1"/>
</dbReference>
<gene>
    <name evidence="4" type="ORF">DSCO28_16470</name>
</gene>
<dbReference type="GO" id="GO:0016491">
    <property type="term" value="F:oxidoreductase activity"/>
    <property type="evidence" value="ECO:0007669"/>
    <property type="project" value="UniProtKB-KW"/>
</dbReference>
<keyword evidence="1" id="KW-0285">Flavoprotein</keyword>